<keyword evidence="3" id="KW-0436">Ligase</keyword>
<dbReference type="InterPro" id="IPR000156">
    <property type="entry name" value="Ran_bind_dom"/>
</dbReference>
<comment type="caution">
    <text evidence="3">The sequence shown here is derived from an EMBL/GenBank/DDBJ whole genome shotgun (WGS) entry which is preliminary data.</text>
</comment>
<dbReference type="GO" id="GO:0005643">
    <property type="term" value="C:nuclear pore"/>
    <property type="evidence" value="ECO:0007669"/>
    <property type="project" value="TreeGrafter"/>
</dbReference>
<dbReference type="SUPFAM" id="SSF50729">
    <property type="entry name" value="PH domain-like"/>
    <property type="match status" value="1"/>
</dbReference>
<dbReference type="OrthoDB" id="2357150at2759"/>
<dbReference type="InterPro" id="IPR045256">
    <property type="entry name" value="RanBP1_RanBD"/>
</dbReference>
<dbReference type="PANTHER" id="PTHR23138">
    <property type="entry name" value="RAN BINDING PROTEIN"/>
    <property type="match status" value="1"/>
</dbReference>
<dbReference type="GO" id="GO:0016874">
    <property type="term" value="F:ligase activity"/>
    <property type="evidence" value="ECO:0007669"/>
    <property type="project" value="UniProtKB-KW"/>
</dbReference>
<dbReference type="InterPro" id="IPR011993">
    <property type="entry name" value="PH-like_dom_sf"/>
</dbReference>
<dbReference type="CDD" id="cd13179">
    <property type="entry name" value="RanBD_RanBP1"/>
    <property type="match status" value="1"/>
</dbReference>
<feature type="domain" description="RanBD1" evidence="2">
    <location>
        <begin position="19"/>
        <end position="162"/>
    </location>
</feature>
<dbReference type="Gene3D" id="2.30.29.30">
    <property type="entry name" value="Pleckstrin-homology domain (PH domain)/Phosphotyrosine-binding domain (PTB)"/>
    <property type="match status" value="1"/>
</dbReference>
<dbReference type="EMBL" id="LXWW01000412">
    <property type="protein sequence ID" value="OAO13377.1"/>
    <property type="molecule type" value="Genomic_DNA"/>
</dbReference>
<protein>
    <submittedName>
        <fullName evidence="3">E3 SUMO-protein ligase RanBP2</fullName>
    </submittedName>
</protein>
<feature type="region of interest" description="Disordered" evidence="1">
    <location>
        <begin position="172"/>
        <end position="195"/>
    </location>
</feature>
<dbReference type="PROSITE" id="PS50196">
    <property type="entry name" value="RANBD1"/>
    <property type="match status" value="1"/>
</dbReference>
<proteinExistence type="predicted"/>
<dbReference type="AlphaFoldDB" id="A0A196SB90"/>
<dbReference type="Pfam" id="PF00638">
    <property type="entry name" value="Ran_BP1"/>
    <property type="match status" value="1"/>
</dbReference>
<evidence type="ECO:0000259" key="2">
    <source>
        <dbReference type="PROSITE" id="PS50196"/>
    </source>
</evidence>
<name>A0A196SB90_BLAHN</name>
<dbReference type="SMART" id="SM00160">
    <property type="entry name" value="RanBD"/>
    <property type="match status" value="1"/>
</dbReference>
<organism evidence="3 4">
    <name type="scientific">Blastocystis sp. subtype 1 (strain ATCC 50177 / NandII)</name>
    <dbReference type="NCBI Taxonomy" id="478820"/>
    <lineage>
        <taxon>Eukaryota</taxon>
        <taxon>Sar</taxon>
        <taxon>Stramenopiles</taxon>
        <taxon>Bigyra</taxon>
        <taxon>Opalozoa</taxon>
        <taxon>Opalinata</taxon>
        <taxon>Blastocystidae</taxon>
        <taxon>Blastocystis</taxon>
    </lineage>
</organism>
<dbReference type="GO" id="GO:0006913">
    <property type="term" value="P:nucleocytoplasmic transport"/>
    <property type="evidence" value="ECO:0007669"/>
    <property type="project" value="InterPro"/>
</dbReference>
<gene>
    <name evidence="3" type="ORF">AV274_4935</name>
</gene>
<reference evidence="3 4" key="1">
    <citation type="submission" date="2016-05" db="EMBL/GenBank/DDBJ databases">
        <title>Nuclear genome of Blastocystis sp. subtype 1 NandII.</title>
        <authorList>
            <person name="Gentekaki E."/>
            <person name="Curtis B."/>
            <person name="Stairs C."/>
            <person name="Eme L."/>
            <person name="Herman E."/>
            <person name="Klimes V."/>
            <person name="Arias M.C."/>
            <person name="Elias M."/>
            <person name="Hilliou F."/>
            <person name="Klute M."/>
            <person name="Malik S.-B."/>
            <person name="Pightling A."/>
            <person name="Rachubinski R."/>
            <person name="Salas D."/>
            <person name="Schlacht A."/>
            <person name="Suga H."/>
            <person name="Archibald J."/>
            <person name="Ball S.G."/>
            <person name="Clark G."/>
            <person name="Dacks J."/>
            <person name="Van Der Giezen M."/>
            <person name="Tsaousis A."/>
            <person name="Roger A."/>
        </authorList>
    </citation>
    <scope>NUCLEOTIDE SEQUENCE [LARGE SCALE GENOMIC DNA]</scope>
    <source>
        <strain evidence="4">ATCC 50177 / NandII</strain>
    </source>
</reference>
<accession>A0A196SB90</accession>
<dbReference type="PANTHER" id="PTHR23138:SF87">
    <property type="entry name" value="E3 SUMO-PROTEIN LIGASE RANBP2"/>
    <property type="match status" value="1"/>
</dbReference>
<evidence type="ECO:0000313" key="4">
    <source>
        <dbReference type="Proteomes" id="UP000078348"/>
    </source>
</evidence>
<dbReference type="InterPro" id="IPR045255">
    <property type="entry name" value="RanBP1-like"/>
</dbReference>
<dbReference type="GO" id="GO:0005737">
    <property type="term" value="C:cytoplasm"/>
    <property type="evidence" value="ECO:0007669"/>
    <property type="project" value="TreeGrafter"/>
</dbReference>
<evidence type="ECO:0000256" key="1">
    <source>
        <dbReference type="SAM" id="MobiDB-lite"/>
    </source>
</evidence>
<dbReference type="Proteomes" id="UP000078348">
    <property type="component" value="Unassembled WGS sequence"/>
</dbReference>
<dbReference type="STRING" id="478820.A0A196SB90"/>
<keyword evidence="4" id="KW-1185">Reference proteome</keyword>
<evidence type="ECO:0000313" key="3">
    <source>
        <dbReference type="EMBL" id="OAO13377.1"/>
    </source>
</evidence>
<dbReference type="GO" id="GO:0005096">
    <property type="term" value="F:GTPase activator activity"/>
    <property type="evidence" value="ECO:0007669"/>
    <property type="project" value="TreeGrafter"/>
</dbReference>
<sequence length="195" mass="22727">MPEDIEYAPDCENVEDSKLKLPEKAIAAVETKTGEEEEDVVFHERSRLFLFFEEDKYGDEVRKNIWKERGTGEVRILKHKTEKTERIVMRQEKTLKLILNHVINPMTILKDNPGSDRSWCFFCEDFADGEVKKGFYAIRFRDHECAMNFKKAFDEARKNNAEHFHIKVDMETGELLSKPEEPAAEAAAEPEAKKE</sequence>